<name>A0A8S5NPU4_9CAUD</name>
<reference evidence="1" key="1">
    <citation type="journal article" date="2021" name="Proc. Natl. Acad. Sci. U.S.A.">
        <title>A Catalog of Tens of Thousands of Viruses from Human Metagenomes Reveals Hidden Associations with Chronic Diseases.</title>
        <authorList>
            <person name="Tisza M.J."/>
            <person name="Buck C.B."/>
        </authorList>
    </citation>
    <scope>NUCLEOTIDE SEQUENCE</scope>
    <source>
        <strain evidence="1">Ctpbe1</strain>
    </source>
</reference>
<evidence type="ECO:0000313" key="1">
    <source>
        <dbReference type="EMBL" id="DAD96391.1"/>
    </source>
</evidence>
<dbReference type="EMBL" id="BK015216">
    <property type="protein sequence ID" value="DAD96391.1"/>
    <property type="molecule type" value="Genomic_DNA"/>
</dbReference>
<accession>A0A8S5NPU4</accession>
<proteinExistence type="predicted"/>
<organism evidence="1">
    <name type="scientific">Siphoviridae sp. ctpbe1</name>
    <dbReference type="NCBI Taxonomy" id="2826466"/>
    <lineage>
        <taxon>Viruses</taxon>
        <taxon>Duplodnaviria</taxon>
        <taxon>Heunggongvirae</taxon>
        <taxon>Uroviricota</taxon>
        <taxon>Caudoviricetes</taxon>
    </lineage>
</organism>
<sequence length="263" mass="30854">MKDHKIEEKECLDCFLQTSLGKSWHEKHNIVKIEETESPDFVFESNDGKKIGFEITQFIIESKHGKAMQALATTGNKICKYSLNKHKLPISIIIDKYDKRKHEARTKEQLLEVYYNPGFIDRFAEKEIKAQIEPIIDNNLDKLKNFPRLIKPWIKIDDEYLCFSISGFPNINGKYECVVNNECFSLENPFIPLQKVIDKKNQKYNNFMKHCDECYLLVCKPGVSKGNYCHFTDEILSYKFISKFKSVFLYDVDEHSVIKLKTI</sequence>
<protein>
    <submittedName>
        <fullName evidence="1">Uncharacterized protein</fullName>
    </submittedName>
</protein>